<sequence>MNGLNHPLVIWSACWLWLSSFFSIIWSLFLFYCLSDILTKTGMDLMNAFVLLSGLVMLPSNVHILCSIARGKRIDHNGKVVCCPLWLSIISIIIVNIVGLILCIHQISTCHIKTFQAISDGMRNYRRGPRNKHFIDNLQWFLDCCGLNSYKDWFSLDWFDKVRDYEWDSTSNKRNANIKEKTVSDSVPLSCCKSGSCIPNYLIELGTHSINTKGCGEIAYNTEIVIIYINLLLFVSIVLTEILFFVLVMDKRRTCSDKSPRNYDIMQVMPMKNNLNVTSSSIIDFNSDGSTNSELNDVEN</sequence>
<feature type="transmembrane region" description="Helical" evidence="1">
    <location>
        <begin position="7"/>
        <end position="29"/>
    </location>
</feature>
<dbReference type="InterPro" id="IPR008952">
    <property type="entry name" value="Tetraspanin_EC2_sf"/>
</dbReference>
<dbReference type="GO" id="GO:0016020">
    <property type="term" value="C:membrane"/>
    <property type="evidence" value="ECO:0007669"/>
    <property type="project" value="InterPro"/>
</dbReference>
<gene>
    <name evidence="3" type="primary">LOC114250857</name>
</gene>
<keyword evidence="2" id="KW-1185">Reference proteome</keyword>
<evidence type="ECO:0000256" key="1">
    <source>
        <dbReference type="SAM" id="Phobius"/>
    </source>
</evidence>
<feature type="transmembrane region" description="Helical" evidence="1">
    <location>
        <begin position="49"/>
        <end position="68"/>
    </location>
</feature>
<dbReference type="Gene3D" id="1.10.1450.10">
    <property type="entry name" value="Tetraspanin"/>
    <property type="match status" value="1"/>
</dbReference>
<dbReference type="SUPFAM" id="SSF48652">
    <property type="entry name" value="Tetraspanin"/>
    <property type="match status" value="1"/>
</dbReference>
<feature type="transmembrane region" description="Helical" evidence="1">
    <location>
        <begin position="225"/>
        <end position="248"/>
    </location>
</feature>
<name>A0A6J2KGJ7_BOMMA</name>
<dbReference type="RefSeq" id="XP_028040708.1">
    <property type="nucleotide sequence ID" value="XM_028184907.1"/>
</dbReference>
<evidence type="ECO:0000313" key="3">
    <source>
        <dbReference type="RefSeq" id="XP_028040708.1"/>
    </source>
</evidence>
<proteinExistence type="predicted"/>
<keyword evidence="1" id="KW-0812">Transmembrane</keyword>
<dbReference type="OrthoDB" id="9836210at2759"/>
<evidence type="ECO:0000313" key="2">
    <source>
        <dbReference type="Proteomes" id="UP000504629"/>
    </source>
</evidence>
<dbReference type="GeneID" id="114250857"/>
<dbReference type="AlphaFoldDB" id="A0A6J2KGJ7"/>
<keyword evidence="1" id="KW-1133">Transmembrane helix</keyword>
<accession>A0A6J2KGJ7</accession>
<dbReference type="KEGG" id="bman:114250857"/>
<organism evidence="2 3">
    <name type="scientific">Bombyx mandarina</name>
    <name type="common">Wild silk moth</name>
    <name type="synonym">Wild silkworm</name>
    <dbReference type="NCBI Taxonomy" id="7092"/>
    <lineage>
        <taxon>Eukaryota</taxon>
        <taxon>Metazoa</taxon>
        <taxon>Ecdysozoa</taxon>
        <taxon>Arthropoda</taxon>
        <taxon>Hexapoda</taxon>
        <taxon>Insecta</taxon>
        <taxon>Pterygota</taxon>
        <taxon>Neoptera</taxon>
        <taxon>Endopterygota</taxon>
        <taxon>Lepidoptera</taxon>
        <taxon>Glossata</taxon>
        <taxon>Ditrysia</taxon>
        <taxon>Bombycoidea</taxon>
        <taxon>Bombycidae</taxon>
        <taxon>Bombycinae</taxon>
        <taxon>Bombyx</taxon>
    </lineage>
</organism>
<feature type="transmembrane region" description="Helical" evidence="1">
    <location>
        <begin position="80"/>
        <end position="102"/>
    </location>
</feature>
<keyword evidence="1" id="KW-0472">Membrane</keyword>
<protein>
    <submittedName>
        <fullName evidence="3">RDS/peripherin-like protein xRDS35</fullName>
    </submittedName>
</protein>
<dbReference type="Proteomes" id="UP000504629">
    <property type="component" value="Unplaced"/>
</dbReference>
<reference evidence="3" key="1">
    <citation type="submission" date="2025-08" db="UniProtKB">
        <authorList>
            <consortium name="RefSeq"/>
        </authorList>
    </citation>
    <scope>IDENTIFICATION</scope>
    <source>
        <tissue evidence="3">Silk gland</tissue>
    </source>
</reference>